<keyword evidence="2" id="KW-1185">Reference proteome</keyword>
<dbReference type="AlphaFoldDB" id="A0A8B6HSY0"/>
<sequence>MPTWECSPCNFKTERQTHFLQHCQTQKHKTLQFLCETDPHLELGRTDLSQTSTLTDVTEDSISDSDHRHELNFPVITSQTSPVHVNLNELNAPDEHIEDSEDIGHEPSCPTDQTDWFPFNSKTECLLYIFMNSTTHPISDEVVKYVLYMMKELGVPDIPSLQLLKEKKFGDYCWENMITKGVSEKNIPVWIVKPSEVLKLSVANPQISKKLIRQPGNEDIIRHPADAEKWKNEILFQTNTELVPEVTVPVKLFMDDTSAHKSKKWMALHCIQMQLSGLPLSDMQKQGSVQFVGASEKAGINDIASIVNDNMTELQQNGIKAYDASKNQICIIKSCVDTIIADYAMLSYCCNHLGSGANKYCPRCNADSDHYMSLGIKRTPAETQQQLRRLEIRSNEADKKKLRKKKGIKEHPNVIWNMLDPHRDIPVGMLHLVPLGLAKHLVKYIIKIADEATVRKMSCHLQSTYPQSRFYNFFKYIDSRQGKDFKEYMQIAPFNMIYAGIPRCFVKMTACLASIQKQLNKTSFGEDDIAQIRESIRQYHQLIHEHTPELKKKAKTHLLLHMKKNIVEVFKYIVILCPTIQWNKAYKNREWIGDVRKPKTKNLIIVNPIVEVREANGSLYEEEKLQELLRMFFKKYAGHPTLYIIDDCSATKELTKKKDMLSELAFSGRHAEQSVWVISQRYNSVLKDLREQTKWLCMFYTKDRDSFDNCLRENDVIPTLEERQRIKEELKKKKHRKLILKTDQPTDYWLLN</sequence>
<evidence type="ECO:0000313" key="1">
    <source>
        <dbReference type="EMBL" id="VDI83433.1"/>
    </source>
</evidence>
<dbReference type="Pfam" id="PF04665">
    <property type="entry name" value="Pox_A32"/>
    <property type="match status" value="1"/>
</dbReference>
<accession>A0A8B6HSY0</accession>
<comment type="caution">
    <text evidence="1">The sequence shown here is derived from an EMBL/GenBank/DDBJ whole genome shotgun (WGS) entry which is preliminary data.</text>
</comment>
<dbReference type="Proteomes" id="UP000596742">
    <property type="component" value="Unassembled WGS sequence"/>
</dbReference>
<gene>
    <name evidence="1" type="ORF">MGAL_10B029278</name>
</gene>
<protein>
    <submittedName>
        <fullName evidence="1">Uncharacterized protein</fullName>
    </submittedName>
</protein>
<proteinExistence type="predicted"/>
<organism evidence="1 2">
    <name type="scientific">Mytilus galloprovincialis</name>
    <name type="common">Mediterranean mussel</name>
    <dbReference type="NCBI Taxonomy" id="29158"/>
    <lineage>
        <taxon>Eukaryota</taxon>
        <taxon>Metazoa</taxon>
        <taxon>Spiralia</taxon>
        <taxon>Lophotrochozoa</taxon>
        <taxon>Mollusca</taxon>
        <taxon>Bivalvia</taxon>
        <taxon>Autobranchia</taxon>
        <taxon>Pteriomorphia</taxon>
        <taxon>Mytilida</taxon>
        <taxon>Mytiloidea</taxon>
        <taxon>Mytilidae</taxon>
        <taxon>Mytilinae</taxon>
        <taxon>Mytilus</taxon>
    </lineage>
</organism>
<reference evidence="1" key="1">
    <citation type="submission" date="2018-11" db="EMBL/GenBank/DDBJ databases">
        <authorList>
            <person name="Alioto T."/>
            <person name="Alioto T."/>
        </authorList>
    </citation>
    <scope>NUCLEOTIDE SEQUENCE</scope>
</reference>
<evidence type="ECO:0000313" key="2">
    <source>
        <dbReference type="Proteomes" id="UP000596742"/>
    </source>
</evidence>
<dbReference type="OrthoDB" id="6152038at2759"/>
<dbReference type="InterPro" id="IPR006758">
    <property type="entry name" value="A32L"/>
</dbReference>
<dbReference type="EMBL" id="UYJE01010462">
    <property type="protein sequence ID" value="VDI83433.1"/>
    <property type="molecule type" value="Genomic_DNA"/>
</dbReference>
<name>A0A8B6HSY0_MYTGA</name>